<dbReference type="OrthoDB" id="4230779at2"/>
<name>A0A1M6ZPN6_9RHOB</name>
<organism evidence="2 3">
    <name type="scientific">Roseovarius pacificus</name>
    <dbReference type="NCBI Taxonomy" id="337701"/>
    <lineage>
        <taxon>Bacteria</taxon>
        <taxon>Pseudomonadati</taxon>
        <taxon>Pseudomonadota</taxon>
        <taxon>Alphaproteobacteria</taxon>
        <taxon>Rhodobacterales</taxon>
        <taxon>Roseobacteraceae</taxon>
        <taxon>Roseovarius</taxon>
    </lineage>
</organism>
<dbReference type="RefSeq" id="WP_073033750.1">
    <property type="nucleotide sequence ID" value="NZ_BMLR01000002.1"/>
</dbReference>
<dbReference type="InterPro" id="IPR002938">
    <property type="entry name" value="FAD-bd"/>
</dbReference>
<keyword evidence="3" id="KW-1185">Reference proteome</keyword>
<dbReference type="GO" id="GO:0071949">
    <property type="term" value="F:FAD binding"/>
    <property type="evidence" value="ECO:0007669"/>
    <property type="project" value="InterPro"/>
</dbReference>
<dbReference type="PANTHER" id="PTHR46865">
    <property type="entry name" value="OXIDOREDUCTASE-RELATED"/>
    <property type="match status" value="1"/>
</dbReference>
<accession>A0A1M6ZPN6</accession>
<dbReference type="Proteomes" id="UP000183974">
    <property type="component" value="Unassembled WGS sequence"/>
</dbReference>
<dbReference type="SUPFAM" id="SSF51905">
    <property type="entry name" value="FAD/NAD(P)-binding domain"/>
    <property type="match status" value="1"/>
</dbReference>
<sequence>MRVLVQGAGPAGVALALALRRHGIVTHLVDRASADRRDGFAVGLHGSGHRAVEQLGLLPALQAQAVPLGEARYLYADGREHFRYDYRRIASAMNGRMLMIMRDALQDVLIGTAKDIDIRFQLSVSALEQDAGGVSVALSDGSEERYDAVIGADGYRSGVRRLVFGDSADSVRNLGYRIAAWHCRPTKPLKASVVGMADVDRHATLYALPNGEAATLFCWRDTDEQRLNAAERQKRIFEVFGGWAEPVASALGDCAYWEGCFVDTVSQIEMPCWSKGRVALLGDAAWCPTFLSGQGTSLAVAGAVVLAEELADQAPQIAFASYERRLRPAVTRVQAGSRRIAGQYVPTSERSMRLQGWLAPALFSRLLLPIVARRMALAQIEFDTFV</sequence>
<dbReference type="EMBL" id="FRBR01000002">
    <property type="protein sequence ID" value="SHL32421.1"/>
    <property type="molecule type" value="Genomic_DNA"/>
</dbReference>
<dbReference type="STRING" id="337701.SAMN05444398_10212"/>
<dbReference type="Gene3D" id="3.50.50.60">
    <property type="entry name" value="FAD/NAD(P)-binding domain"/>
    <property type="match status" value="1"/>
</dbReference>
<dbReference type="PANTHER" id="PTHR46865:SF8">
    <property type="entry name" value="POSSIBLE OXIDOREDUCTASE"/>
    <property type="match status" value="1"/>
</dbReference>
<feature type="domain" description="FAD-binding" evidence="1">
    <location>
        <begin position="2"/>
        <end position="333"/>
    </location>
</feature>
<evidence type="ECO:0000313" key="3">
    <source>
        <dbReference type="Proteomes" id="UP000183974"/>
    </source>
</evidence>
<dbReference type="InterPro" id="IPR036188">
    <property type="entry name" value="FAD/NAD-bd_sf"/>
</dbReference>
<evidence type="ECO:0000259" key="1">
    <source>
        <dbReference type="Pfam" id="PF01494"/>
    </source>
</evidence>
<gene>
    <name evidence="2" type="ORF">SAMN05444398_10212</name>
</gene>
<dbReference type="Gene3D" id="3.30.9.10">
    <property type="entry name" value="D-Amino Acid Oxidase, subunit A, domain 2"/>
    <property type="match status" value="1"/>
</dbReference>
<evidence type="ECO:0000313" key="2">
    <source>
        <dbReference type="EMBL" id="SHL32421.1"/>
    </source>
</evidence>
<reference evidence="2 3" key="1">
    <citation type="submission" date="2016-11" db="EMBL/GenBank/DDBJ databases">
        <authorList>
            <person name="Jaros S."/>
            <person name="Januszkiewicz K."/>
            <person name="Wedrychowicz H."/>
        </authorList>
    </citation>
    <scope>NUCLEOTIDE SEQUENCE [LARGE SCALE GENOMIC DNA]</scope>
    <source>
        <strain evidence="2 3">DSM 29589</strain>
    </source>
</reference>
<dbReference type="PRINTS" id="PR00420">
    <property type="entry name" value="RNGMNOXGNASE"/>
</dbReference>
<proteinExistence type="predicted"/>
<dbReference type="Pfam" id="PF01494">
    <property type="entry name" value="FAD_binding_3"/>
    <property type="match status" value="1"/>
</dbReference>
<dbReference type="AlphaFoldDB" id="A0A1M6ZPN6"/>
<dbReference type="InterPro" id="IPR051704">
    <property type="entry name" value="FAD_aromatic-hydroxylase"/>
</dbReference>
<protein>
    <submittedName>
        <fullName evidence="2">2-polyprenyl-6-methoxyphenol hydroxylase</fullName>
    </submittedName>
</protein>